<keyword evidence="2" id="KW-1185">Reference proteome</keyword>
<dbReference type="Proteomes" id="UP000593567">
    <property type="component" value="Unassembled WGS sequence"/>
</dbReference>
<accession>A0A7J7KAP1</accession>
<evidence type="ECO:0000313" key="1">
    <source>
        <dbReference type="EMBL" id="KAF6035273.1"/>
    </source>
</evidence>
<evidence type="ECO:0000313" key="2">
    <source>
        <dbReference type="Proteomes" id="UP000593567"/>
    </source>
</evidence>
<sequence>MSTLPYHREWTVSKPATNSGSTAKDFRSQVLRCNRSCDMAVPQQVSHTTVSLLLVISSVDLIYVNC</sequence>
<dbReference type="EMBL" id="VXIV02000905">
    <property type="protein sequence ID" value="KAF6035273.1"/>
    <property type="molecule type" value="Genomic_DNA"/>
</dbReference>
<protein>
    <submittedName>
        <fullName evidence="1">Uncharacterized protein</fullName>
    </submittedName>
</protein>
<dbReference type="AlphaFoldDB" id="A0A7J7KAP1"/>
<reference evidence="1" key="1">
    <citation type="submission" date="2020-06" db="EMBL/GenBank/DDBJ databases">
        <title>Draft genome of Bugula neritina, a colonial animal packing powerful symbionts and potential medicines.</title>
        <authorList>
            <person name="Rayko M."/>
        </authorList>
    </citation>
    <scope>NUCLEOTIDE SEQUENCE [LARGE SCALE GENOMIC DNA]</scope>
    <source>
        <strain evidence="1">Kwan_BN1</strain>
    </source>
</reference>
<comment type="caution">
    <text evidence="1">The sequence shown here is derived from an EMBL/GenBank/DDBJ whole genome shotgun (WGS) entry which is preliminary data.</text>
</comment>
<organism evidence="1 2">
    <name type="scientific">Bugula neritina</name>
    <name type="common">Brown bryozoan</name>
    <name type="synonym">Sertularia neritina</name>
    <dbReference type="NCBI Taxonomy" id="10212"/>
    <lineage>
        <taxon>Eukaryota</taxon>
        <taxon>Metazoa</taxon>
        <taxon>Spiralia</taxon>
        <taxon>Lophotrochozoa</taxon>
        <taxon>Bryozoa</taxon>
        <taxon>Gymnolaemata</taxon>
        <taxon>Cheilostomatida</taxon>
        <taxon>Flustrina</taxon>
        <taxon>Buguloidea</taxon>
        <taxon>Bugulidae</taxon>
        <taxon>Bugula</taxon>
    </lineage>
</organism>
<gene>
    <name evidence="1" type="ORF">EB796_006425</name>
</gene>
<proteinExistence type="predicted"/>
<name>A0A7J7KAP1_BUGNE</name>